<dbReference type="EMBL" id="RQYN01000005">
    <property type="protein sequence ID" value="RRD78344.1"/>
    <property type="molecule type" value="Genomic_DNA"/>
</dbReference>
<dbReference type="SUPFAM" id="SSF46689">
    <property type="entry name" value="Homeodomain-like"/>
    <property type="match status" value="1"/>
</dbReference>
<proteinExistence type="predicted"/>
<name>A0A3P1Z521_TANFO</name>
<accession>A0A3P1Z521</accession>
<dbReference type="GO" id="GO:0006313">
    <property type="term" value="P:DNA transposition"/>
    <property type="evidence" value="ECO:0007669"/>
    <property type="project" value="InterPro"/>
</dbReference>
<dbReference type="NCBIfam" id="NF033558">
    <property type="entry name" value="transpos_IS1"/>
    <property type="match status" value="1"/>
</dbReference>
<dbReference type="GO" id="GO:0004803">
    <property type="term" value="F:transposase activity"/>
    <property type="evidence" value="ECO:0007669"/>
    <property type="project" value="InterPro"/>
</dbReference>
<protein>
    <submittedName>
        <fullName evidence="1">IS1 family transposase</fullName>
    </submittedName>
</protein>
<sequence>MDCPRCGSLNHRKDGVVGGRQRHYCKDCQYRYTVEKKSDVKSSQIRRMALEMYLEGLGFRAIGRILKISHVTVYYWVKEWGENVSLPQKEKCVDIVELDEMHTYVGSKKNYRLIWIAVDRLGKRFISFVCGDRSTKTGLKLWKRVQEISVCFYCSDCWKSYAEIIPQKKHIQTKAETYTVESYNSRVRHYLARFKRKTKCYTKTEHMIEKSLKLLFLKLNNELTILV</sequence>
<dbReference type="AlphaFoldDB" id="A0A3P1Z521"/>
<comment type="caution">
    <text evidence="1">The sequence shown here is derived from an EMBL/GenBank/DDBJ whole genome shotgun (WGS) entry which is preliminary data.</text>
</comment>
<reference evidence="1 2" key="1">
    <citation type="submission" date="2018-11" db="EMBL/GenBank/DDBJ databases">
        <title>Genomes From Bacteria Associated with the Canine Oral Cavity: a Test Case for Automated Genome-Based Taxonomic Assignment.</title>
        <authorList>
            <person name="Coil D.A."/>
            <person name="Jospin G."/>
            <person name="Darling A.E."/>
            <person name="Wallis C."/>
            <person name="Davis I.J."/>
            <person name="Harris S."/>
            <person name="Eisen J.A."/>
            <person name="Holcombe L.J."/>
            <person name="O'Flynn C."/>
        </authorList>
    </citation>
    <scope>NUCLEOTIDE SEQUENCE [LARGE SCALE GENOMIC DNA]</scope>
    <source>
        <strain evidence="1 2">OH1426_COT-023</strain>
    </source>
</reference>
<dbReference type="InterPro" id="IPR005063">
    <property type="entry name" value="Transposase_27"/>
</dbReference>
<dbReference type="RefSeq" id="WP_124789326.1">
    <property type="nucleotide sequence ID" value="NZ_RQYN01000005.1"/>
</dbReference>
<evidence type="ECO:0000313" key="1">
    <source>
        <dbReference type="EMBL" id="RRD78344.1"/>
    </source>
</evidence>
<gene>
    <name evidence="1" type="ORF">EII41_02710</name>
</gene>
<dbReference type="PANTHER" id="PTHR33293">
    <property type="entry name" value="INSERTION ELEMENT IS1 1 PROTEIN INSB-RELATED"/>
    <property type="match status" value="1"/>
</dbReference>
<dbReference type="Gene3D" id="1.10.10.10">
    <property type="entry name" value="Winged helix-like DNA-binding domain superfamily/Winged helix DNA-binding domain"/>
    <property type="match status" value="1"/>
</dbReference>
<organism evidence="1 2">
    <name type="scientific">Tannerella forsythia</name>
    <name type="common">Bacteroides forsythus</name>
    <dbReference type="NCBI Taxonomy" id="28112"/>
    <lineage>
        <taxon>Bacteria</taxon>
        <taxon>Pseudomonadati</taxon>
        <taxon>Bacteroidota</taxon>
        <taxon>Bacteroidia</taxon>
        <taxon>Bacteroidales</taxon>
        <taxon>Tannerellaceae</taxon>
        <taxon>Tannerella</taxon>
    </lineage>
</organism>
<dbReference type="Pfam" id="PF03400">
    <property type="entry name" value="DDE_Tnp_IS1"/>
    <property type="match status" value="1"/>
</dbReference>
<dbReference type="InterPro" id="IPR051354">
    <property type="entry name" value="Transposase_27_IS1"/>
</dbReference>
<dbReference type="InterPro" id="IPR036388">
    <property type="entry name" value="WH-like_DNA-bd_sf"/>
</dbReference>
<dbReference type="PANTHER" id="PTHR33293:SF2">
    <property type="entry name" value="TRANSPOSASE"/>
    <property type="match status" value="1"/>
</dbReference>
<evidence type="ECO:0000313" key="2">
    <source>
        <dbReference type="Proteomes" id="UP000279860"/>
    </source>
</evidence>
<dbReference type="GO" id="GO:0003677">
    <property type="term" value="F:DNA binding"/>
    <property type="evidence" value="ECO:0007669"/>
    <property type="project" value="InterPro"/>
</dbReference>
<dbReference type="InterPro" id="IPR009057">
    <property type="entry name" value="Homeodomain-like_sf"/>
</dbReference>
<dbReference type="Proteomes" id="UP000279860">
    <property type="component" value="Unassembled WGS sequence"/>
</dbReference>
<dbReference type="Pfam" id="PF13384">
    <property type="entry name" value="HTH_23"/>
    <property type="match status" value="1"/>
</dbReference>